<keyword evidence="3" id="KW-1185">Reference proteome</keyword>
<name>A0AAD5F4K2_PRUDU</name>
<dbReference type="AlphaFoldDB" id="A0AAD5F4K2"/>
<evidence type="ECO:0000313" key="3">
    <source>
        <dbReference type="Proteomes" id="UP001054821"/>
    </source>
</evidence>
<organism evidence="2 3">
    <name type="scientific">Prunus dulcis</name>
    <name type="common">Almond</name>
    <name type="synonym">Amygdalus dulcis</name>
    <dbReference type="NCBI Taxonomy" id="3755"/>
    <lineage>
        <taxon>Eukaryota</taxon>
        <taxon>Viridiplantae</taxon>
        <taxon>Streptophyta</taxon>
        <taxon>Embryophyta</taxon>
        <taxon>Tracheophyta</taxon>
        <taxon>Spermatophyta</taxon>
        <taxon>Magnoliopsida</taxon>
        <taxon>eudicotyledons</taxon>
        <taxon>Gunneridae</taxon>
        <taxon>Pentapetalae</taxon>
        <taxon>rosids</taxon>
        <taxon>fabids</taxon>
        <taxon>Rosales</taxon>
        <taxon>Rosaceae</taxon>
        <taxon>Amygdaloideae</taxon>
        <taxon>Amygdaleae</taxon>
        <taxon>Prunus</taxon>
    </lineage>
</organism>
<feature type="compositionally biased region" description="Polar residues" evidence="1">
    <location>
        <begin position="1"/>
        <end position="10"/>
    </location>
</feature>
<accession>A0AAD5F4K2</accession>
<feature type="compositionally biased region" description="Low complexity" evidence="1">
    <location>
        <begin position="29"/>
        <end position="38"/>
    </location>
</feature>
<gene>
    <name evidence="2" type="ORF">L3X38_005934</name>
</gene>
<reference evidence="2 3" key="1">
    <citation type="journal article" date="2022" name="G3 (Bethesda)">
        <title>Whole-genome sequence and methylome profiling of the almond [Prunus dulcis (Mill.) D.A. Webb] cultivar 'Nonpareil'.</title>
        <authorList>
            <person name="D'Amico-Willman K.M."/>
            <person name="Ouma W.Z."/>
            <person name="Meulia T."/>
            <person name="Sideli G.M."/>
            <person name="Gradziel T.M."/>
            <person name="Fresnedo-Ramirez J."/>
        </authorList>
    </citation>
    <scope>NUCLEOTIDE SEQUENCE [LARGE SCALE GENOMIC DNA]</scope>
    <source>
        <strain evidence="2">Clone GOH B32 T37-40</strain>
    </source>
</reference>
<comment type="caution">
    <text evidence="2">The sequence shown here is derived from an EMBL/GenBank/DDBJ whole genome shotgun (WGS) entry which is preliminary data.</text>
</comment>
<feature type="compositionally biased region" description="Polar residues" evidence="1">
    <location>
        <begin position="39"/>
        <end position="59"/>
    </location>
</feature>
<evidence type="ECO:0000256" key="1">
    <source>
        <dbReference type="SAM" id="MobiDB-lite"/>
    </source>
</evidence>
<proteinExistence type="predicted"/>
<protein>
    <submittedName>
        <fullName evidence="2">Uncharacterized protein</fullName>
    </submittedName>
</protein>
<evidence type="ECO:0000313" key="2">
    <source>
        <dbReference type="EMBL" id="KAI5353042.1"/>
    </source>
</evidence>
<feature type="compositionally biased region" description="Acidic residues" evidence="1">
    <location>
        <begin position="273"/>
        <end position="282"/>
    </location>
</feature>
<dbReference type="EMBL" id="JAJFAZ020000001">
    <property type="protein sequence ID" value="KAI5353042.1"/>
    <property type="molecule type" value="Genomic_DNA"/>
</dbReference>
<sequence>MTLTRVATLSNNNNKKKKTLTLLPPQPLEQPCRLPQQQSTQPQEGTSSASGGGSRQQDPNIWKFITDHMHSTYKEWKAKLHRHYKQYASAPDLARETPTPEKIFGTRRTLEEWHYLVDTLHTNEQYQKGENPTYISNWNNMHILKGKSMWINEAAEIKGKKMNEEYEKAKQQVAESSGTPLDQVTLPIPQQLEIMIVELGVAKGKRIRGLGSSLRMESSHSGGVASSFATEQKVEELEGTVGVERHSVLSQHVGDSPCDDDQGNNGGSRNVYEDLDDIGNSH</sequence>
<feature type="region of interest" description="Disordered" evidence="1">
    <location>
        <begin position="1"/>
        <end position="59"/>
    </location>
</feature>
<feature type="region of interest" description="Disordered" evidence="1">
    <location>
        <begin position="250"/>
        <end position="282"/>
    </location>
</feature>
<dbReference type="Proteomes" id="UP001054821">
    <property type="component" value="Chromosome 1"/>
</dbReference>